<evidence type="ECO:0000256" key="2">
    <source>
        <dbReference type="ARBA" id="ARBA00007191"/>
    </source>
</evidence>
<evidence type="ECO:0000256" key="1">
    <source>
        <dbReference type="ARBA" id="ARBA00004245"/>
    </source>
</evidence>
<dbReference type="GO" id="GO:0007018">
    <property type="term" value="P:microtubule-based movement"/>
    <property type="evidence" value="ECO:0007669"/>
    <property type="project" value="UniProtKB-UniRule"/>
</dbReference>
<dbReference type="Gene3D" id="3.30.450.30">
    <property type="entry name" value="Dynein light chain 2a, cytoplasmic"/>
    <property type="match status" value="1"/>
</dbReference>
<organism evidence="12 13">
    <name type="scientific">Chloropicon primus</name>
    <dbReference type="NCBI Taxonomy" id="1764295"/>
    <lineage>
        <taxon>Eukaryota</taxon>
        <taxon>Viridiplantae</taxon>
        <taxon>Chlorophyta</taxon>
        <taxon>Chloropicophyceae</taxon>
        <taxon>Chloropicales</taxon>
        <taxon>Chloropicaceae</taxon>
        <taxon>Chloropicon</taxon>
    </lineage>
</organism>
<evidence type="ECO:0000256" key="5">
    <source>
        <dbReference type="ARBA" id="ARBA00022701"/>
    </source>
</evidence>
<dbReference type="PIRSF" id="PIRSF009998">
    <property type="entry name" value="DLC7"/>
    <property type="match status" value="1"/>
</dbReference>
<keyword evidence="5 10" id="KW-0493">Microtubule</keyword>
<accession>A0A5B8MFP7</accession>
<comment type="subcellular location">
    <subcellularLocation>
        <location evidence="1 10">Cytoplasm</location>
        <location evidence="1 10">Cytoskeleton</location>
    </subcellularLocation>
</comment>
<evidence type="ECO:0000256" key="9">
    <source>
        <dbReference type="ARBA" id="ARBA00025362"/>
    </source>
</evidence>
<reference evidence="12 13" key="1">
    <citation type="submission" date="2018-07" db="EMBL/GenBank/DDBJ databases">
        <title>The complete nuclear genome of the prasinophyte Chloropicon primus (CCMP1205).</title>
        <authorList>
            <person name="Pombert J.-F."/>
            <person name="Otis C."/>
            <person name="Turmel M."/>
            <person name="Lemieux C."/>
        </authorList>
    </citation>
    <scope>NUCLEOTIDE SEQUENCE [LARGE SCALE GENOMIC DNA]</scope>
    <source>
        <strain evidence="12 13">CCMP1205</strain>
    </source>
</reference>
<dbReference type="SUPFAM" id="SSF103196">
    <property type="entry name" value="Roadblock/LC7 domain"/>
    <property type="match status" value="1"/>
</dbReference>
<comment type="similarity">
    <text evidence="2 10">Belongs to the GAMAD family.</text>
</comment>
<keyword evidence="4 10" id="KW-0963">Cytoplasm</keyword>
<dbReference type="InterPro" id="IPR016561">
    <property type="entry name" value="DYNLRB1/2"/>
</dbReference>
<dbReference type="AlphaFoldDB" id="A0A5B8MFP7"/>
<keyword evidence="3 10" id="KW-0813">Transport</keyword>
<dbReference type="GO" id="GO:0005874">
    <property type="term" value="C:microtubule"/>
    <property type="evidence" value="ECO:0007669"/>
    <property type="project" value="UniProtKB-UniRule"/>
</dbReference>
<keyword evidence="6 10" id="KW-0243">Dynein</keyword>
<keyword evidence="13" id="KW-1185">Reference proteome</keyword>
<dbReference type="Pfam" id="PF03259">
    <property type="entry name" value="Robl_LC7"/>
    <property type="match status" value="1"/>
</dbReference>
<feature type="domain" description="Roadblock/LAMTOR2" evidence="11">
    <location>
        <begin position="4"/>
        <end position="92"/>
    </location>
</feature>
<dbReference type="FunFam" id="3.30.450.30:FF:000009">
    <property type="entry name" value="Dynein light chain roadblock"/>
    <property type="match status" value="1"/>
</dbReference>
<dbReference type="GO" id="GO:0005737">
    <property type="term" value="C:cytoplasm"/>
    <property type="evidence" value="ECO:0007669"/>
    <property type="project" value="UniProtKB-UniRule"/>
</dbReference>
<evidence type="ECO:0000256" key="6">
    <source>
        <dbReference type="ARBA" id="ARBA00023017"/>
    </source>
</evidence>
<dbReference type="Proteomes" id="UP000316726">
    <property type="component" value="Chromosome 1"/>
</dbReference>
<keyword evidence="8 10" id="KW-0206">Cytoskeleton</keyword>
<name>A0A5B8MFP7_9CHLO</name>
<dbReference type="STRING" id="1764295.A0A5B8MFP7"/>
<evidence type="ECO:0000259" key="11">
    <source>
        <dbReference type="SMART" id="SM00960"/>
    </source>
</evidence>
<proteinExistence type="inferred from homology"/>
<dbReference type="InterPro" id="IPR004942">
    <property type="entry name" value="Roadblock/LAMTOR2_dom"/>
</dbReference>
<dbReference type="OrthoDB" id="9985637at2759"/>
<evidence type="ECO:0000313" key="13">
    <source>
        <dbReference type="Proteomes" id="UP000316726"/>
    </source>
</evidence>
<dbReference type="SMART" id="SM00960">
    <property type="entry name" value="Robl_LC7"/>
    <property type="match status" value="1"/>
</dbReference>
<comment type="function">
    <text evidence="9">Acts as one of several non-catalytic accessory components of the cytoplasmic dynein 1 complex that are thought to be involved in linking dynein to cargos and to adapter proteins that regulate dynein function. Cytoplasmic dynein 1 acts as a motor for the intracellular retrograde motility of vesicles and organelles along microtubules.</text>
</comment>
<keyword evidence="7 10" id="KW-0505">Motor protein</keyword>
<evidence type="ECO:0000256" key="8">
    <source>
        <dbReference type="ARBA" id="ARBA00023212"/>
    </source>
</evidence>
<evidence type="ECO:0000256" key="7">
    <source>
        <dbReference type="ARBA" id="ARBA00023175"/>
    </source>
</evidence>
<dbReference type="GO" id="GO:0005868">
    <property type="term" value="C:cytoplasmic dynein complex"/>
    <property type="evidence" value="ECO:0007669"/>
    <property type="project" value="UniProtKB-UniRule"/>
</dbReference>
<evidence type="ECO:0000256" key="10">
    <source>
        <dbReference type="PIRNR" id="PIRNR009998"/>
    </source>
</evidence>
<evidence type="ECO:0000256" key="3">
    <source>
        <dbReference type="ARBA" id="ARBA00022448"/>
    </source>
</evidence>
<evidence type="ECO:0000313" key="12">
    <source>
        <dbReference type="EMBL" id="QDZ18160.1"/>
    </source>
</evidence>
<evidence type="ECO:0000256" key="4">
    <source>
        <dbReference type="ARBA" id="ARBA00022490"/>
    </source>
</evidence>
<protein>
    <recommendedName>
        <fullName evidence="10">Dynein light chain roadblock</fullName>
    </recommendedName>
</protein>
<dbReference type="EMBL" id="CP031034">
    <property type="protein sequence ID" value="QDZ18160.1"/>
    <property type="molecule type" value="Genomic_DNA"/>
</dbReference>
<dbReference type="GO" id="GO:0045505">
    <property type="term" value="F:dynein intermediate chain binding"/>
    <property type="evidence" value="ECO:0007669"/>
    <property type="project" value="UniProtKB-UniRule"/>
</dbReference>
<gene>
    <name evidence="12" type="ORF">A3770_01p06780</name>
</gene>
<dbReference type="PANTHER" id="PTHR10779">
    <property type="entry name" value="DYNEIN LIGHT CHAIN ROADBLOCK"/>
    <property type="match status" value="1"/>
</dbReference>
<sequence length="101" mass="11317">MSEVEATLQRINSHKGIVGTIIVDKEGKPIRTTADAELTEKYAELMPDLAGMARSLVRDLDPQNDLEFLRIRAKENEIMISPHEDFTLIAIQELNPAAQTE</sequence>